<sequence length="432" mass="48567">MTSPHSAHSPGIFAITKLRLFLVVSLAFTWWLASNLPHYKPMIKAEIKSRIEEARQKIPKIKVDWAQEPSTDPRDAYNASKVALLIEPRPLPHLVPQILHMISVVPPDWRFLFIGSNLSVVSVGRAYATKHQQVIGKLDLMVLPEPWEIETKESVFRLLTDMRFYDEFLPGVEWILNYESDSILCANSEESLNDWLDWHWAGAPRTPDDRFSGNGGLSLRRVSAIKRVLGFQARYNNTEPEDEWFGKRMYILPGAKVASGSDGMLAVEDVYMENPMGFHVRNGGQQLADAVWKNQKQRQDIFQYCPELSLVMDMKLERERCPGDNKEGEIHPTEEEKAAEAAKKAAEAAKAAEERKKKAEEEARKKAEEEAKTAIVNGTVPGATHTTPLAHPAAGSAADAEETLFVATAPHPETEEEQEAEEEEVTEEESEA</sequence>
<dbReference type="Proteomes" id="UP001174691">
    <property type="component" value="Unassembled WGS sequence"/>
</dbReference>
<reference evidence="4" key="1">
    <citation type="submission" date="2022-07" db="EMBL/GenBank/DDBJ databases">
        <title>Fungi with potential for degradation of polypropylene.</title>
        <authorList>
            <person name="Gostincar C."/>
        </authorList>
    </citation>
    <scope>NUCLEOTIDE SEQUENCE</scope>
    <source>
        <strain evidence="4">EXF-13287</strain>
    </source>
</reference>
<evidence type="ECO:0000256" key="2">
    <source>
        <dbReference type="SAM" id="Phobius"/>
    </source>
</evidence>
<keyword evidence="2" id="KW-0472">Membrane</keyword>
<evidence type="ECO:0000259" key="3">
    <source>
        <dbReference type="Pfam" id="PF18922"/>
    </source>
</evidence>
<dbReference type="InterPro" id="IPR043729">
    <property type="entry name" value="DUF5672"/>
</dbReference>
<evidence type="ECO:0000313" key="5">
    <source>
        <dbReference type="Proteomes" id="UP001174691"/>
    </source>
</evidence>
<keyword evidence="2" id="KW-0812">Transmembrane</keyword>
<evidence type="ECO:0000256" key="1">
    <source>
        <dbReference type="SAM" id="MobiDB-lite"/>
    </source>
</evidence>
<feature type="transmembrane region" description="Helical" evidence="2">
    <location>
        <begin position="12"/>
        <end position="33"/>
    </location>
</feature>
<feature type="region of interest" description="Disordered" evidence="1">
    <location>
        <begin position="321"/>
        <end position="432"/>
    </location>
</feature>
<name>A0AA38RE49_9PEZI</name>
<feature type="domain" description="DUF5672" evidence="3">
    <location>
        <begin position="139"/>
        <end position="279"/>
    </location>
</feature>
<organism evidence="4 5">
    <name type="scientific">Coniochaeta hoffmannii</name>
    <dbReference type="NCBI Taxonomy" id="91930"/>
    <lineage>
        <taxon>Eukaryota</taxon>
        <taxon>Fungi</taxon>
        <taxon>Dikarya</taxon>
        <taxon>Ascomycota</taxon>
        <taxon>Pezizomycotina</taxon>
        <taxon>Sordariomycetes</taxon>
        <taxon>Sordariomycetidae</taxon>
        <taxon>Coniochaetales</taxon>
        <taxon>Coniochaetaceae</taxon>
        <taxon>Coniochaeta</taxon>
    </lineage>
</organism>
<dbReference type="EMBL" id="JANBVN010000103">
    <property type="protein sequence ID" value="KAJ9144032.1"/>
    <property type="molecule type" value="Genomic_DNA"/>
</dbReference>
<dbReference type="Pfam" id="PF18922">
    <property type="entry name" value="DUF5672"/>
    <property type="match status" value="1"/>
</dbReference>
<gene>
    <name evidence="4" type="ORF">NKR19_g6571</name>
</gene>
<evidence type="ECO:0000313" key="4">
    <source>
        <dbReference type="EMBL" id="KAJ9144032.1"/>
    </source>
</evidence>
<feature type="compositionally biased region" description="Low complexity" evidence="1">
    <location>
        <begin position="381"/>
        <end position="395"/>
    </location>
</feature>
<feature type="compositionally biased region" description="Basic and acidic residues" evidence="1">
    <location>
        <begin position="321"/>
        <end position="372"/>
    </location>
</feature>
<dbReference type="AlphaFoldDB" id="A0AA38RE49"/>
<keyword evidence="2" id="KW-1133">Transmembrane helix</keyword>
<feature type="compositionally biased region" description="Acidic residues" evidence="1">
    <location>
        <begin position="414"/>
        <end position="432"/>
    </location>
</feature>
<keyword evidence="5" id="KW-1185">Reference proteome</keyword>
<protein>
    <recommendedName>
        <fullName evidence="3">DUF5672 domain-containing protein</fullName>
    </recommendedName>
</protein>
<comment type="caution">
    <text evidence="4">The sequence shown here is derived from an EMBL/GenBank/DDBJ whole genome shotgun (WGS) entry which is preliminary data.</text>
</comment>
<proteinExistence type="predicted"/>
<accession>A0AA38RE49</accession>